<name>A0A2M9Y9B3_9LEPT</name>
<keyword evidence="1" id="KW-1133">Transmembrane helix</keyword>
<keyword evidence="3" id="KW-1185">Reference proteome</keyword>
<proteinExistence type="predicted"/>
<evidence type="ECO:0000313" key="2">
    <source>
        <dbReference type="EMBL" id="PJZ48154.1"/>
    </source>
</evidence>
<dbReference type="AlphaFoldDB" id="A0A2M9Y9B3"/>
<sequence>MNIGAILVTTNGVEGFDLRFLLPAIIASVPIYAALFSGEINSTRIEWLPSKLRISLISLHFLFYILAFGRGAIWTKSLLCIPQATLGIDEIIFYLKETM</sequence>
<evidence type="ECO:0000256" key="1">
    <source>
        <dbReference type="SAM" id="Phobius"/>
    </source>
</evidence>
<keyword evidence="1" id="KW-0472">Membrane</keyword>
<dbReference type="Proteomes" id="UP000231926">
    <property type="component" value="Unassembled WGS sequence"/>
</dbReference>
<organism evidence="2 3">
    <name type="scientific">Leptospira saintgironsiae</name>
    <dbReference type="NCBI Taxonomy" id="2023183"/>
    <lineage>
        <taxon>Bacteria</taxon>
        <taxon>Pseudomonadati</taxon>
        <taxon>Spirochaetota</taxon>
        <taxon>Spirochaetia</taxon>
        <taxon>Leptospirales</taxon>
        <taxon>Leptospiraceae</taxon>
        <taxon>Leptospira</taxon>
    </lineage>
</organism>
<gene>
    <name evidence="2" type="ORF">CH362_15295</name>
</gene>
<evidence type="ECO:0000313" key="3">
    <source>
        <dbReference type="Proteomes" id="UP000231926"/>
    </source>
</evidence>
<feature type="transmembrane region" description="Helical" evidence="1">
    <location>
        <begin position="20"/>
        <end position="40"/>
    </location>
</feature>
<protein>
    <submittedName>
        <fullName evidence="2">Uncharacterized protein</fullName>
    </submittedName>
</protein>
<keyword evidence="1" id="KW-0812">Transmembrane</keyword>
<reference evidence="2 3" key="1">
    <citation type="submission" date="2017-07" db="EMBL/GenBank/DDBJ databases">
        <title>Leptospira spp. isolated from tropical soils.</title>
        <authorList>
            <person name="Thibeaux R."/>
            <person name="Iraola G."/>
            <person name="Ferres I."/>
            <person name="Bierque E."/>
            <person name="Girault D."/>
            <person name="Soupe-Gilbert M.-E."/>
            <person name="Picardeau M."/>
            <person name="Goarant C."/>
        </authorList>
    </citation>
    <scope>NUCLEOTIDE SEQUENCE [LARGE SCALE GENOMIC DNA]</scope>
    <source>
        <strain evidence="2 3">FH4-C-A2</strain>
    </source>
</reference>
<accession>A0A2M9Y9B3</accession>
<feature type="transmembrane region" description="Helical" evidence="1">
    <location>
        <begin position="52"/>
        <end position="74"/>
    </location>
</feature>
<comment type="caution">
    <text evidence="2">The sequence shown here is derived from an EMBL/GenBank/DDBJ whole genome shotgun (WGS) entry which is preliminary data.</text>
</comment>
<dbReference type="EMBL" id="NPDR01000007">
    <property type="protein sequence ID" value="PJZ48154.1"/>
    <property type="molecule type" value="Genomic_DNA"/>
</dbReference>